<dbReference type="GO" id="GO:0005829">
    <property type="term" value="C:cytosol"/>
    <property type="evidence" value="ECO:0007669"/>
    <property type="project" value="TreeGrafter"/>
</dbReference>
<dbReference type="SMART" id="SM00862">
    <property type="entry name" value="Trans_reg_C"/>
    <property type="match status" value="1"/>
</dbReference>
<evidence type="ECO:0000313" key="10">
    <source>
        <dbReference type="EMBL" id="OGF24416.1"/>
    </source>
</evidence>
<feature type="domain" description="OmpR/PhoB-type" evidence="9">
    <location>
        <begin position="126"/>
        <end position="223"/>
    </location>
</feature>
<keyword evidence="5" id="KW-0804">Transcription</keyword>
<keyword evidence="4 7" id="KW-0238">DNA-binding</keyword>
<evidence type="ECO:0000256" key="6">
    <source>
        <dbReference type="PROSITE-ProRule" id="PRU00169"/>
    </source>
</evidence>
<evidence type="ECO:0000256" key="1">
    <source>
        <dbReference type="ARBA" id="ARBA00022553"/>
    </source>
</evidence>
<feature type="modified residue" description="4-aspartylphosphate" evidence="6">
    <location>
        <position position="53"/>
    </location>
</feature>
<dbReference type="CDD" id="cd17624">
    <property type="entry name" value="REC_OmpR_PmrA-like"/>
    <property type="match status" value="1"/>
</dbReference>
<dbReference type="GO" id="GO:0006355">
    <property type="term" value="P:regulation of DNA-templated transcription"/>
    <property type="evidence" value="ECO:0007669"/>
    <property type="project" value="InterPro"/>
</dbReference>
<keyword evidence="2" id="KW-0902">Two-component regulatory system</keyword>
<evidence type="ECO:0000256" key="2">
    <source>
        <dbReference type="ARBA" id="ARBA00023012"/>
    </source>
</evidence>
<keyword evidence="1 6" id="KW-0597">Phosphoprotein</keyword>
<name>A0A1F5SCS8_9BACT</name>
<dbReference type="Gene3D" id="1.10.10.10">
    <property type="entry name" value="Winged helix-like DNA-binding domain superfamily/Winged helix DNA-binding domain"/>
    <property type="match status" value="1"/>
</dbReference>
<dbReference type="GO" id="GO:0032993">
    <property type="term" value="C:protein-DNA complex"/>
    <property type="evidence" value="ECO:0007669"/>
    <property type="project" value="TreeGrafter"/>
</dbReference>
<proteinExistence type="predicted"/>
<dbReference type="FunFam" id="3.40.50.2300:FF:000002">
    <property type="entry name" value="DNA-binding response regulator PhoP"/>
    <property type="match status" value="1"/>
</dbReference>
<evidence type="ECO:0000259" key="8">
    <source>
        <dbReference type="PROSITE" id="PS50110"/>
    </source>
</evidence>
<evidence type="ECO:0000256" key="4">
    <source>
        <dbReference type="ARBA" id="ARBA00023125"/>
    </source>
</evidence>
<dbReference type="SUPFAM" id="SSF52172">
    <property type="entry name" value="CheY-like"/>
    <property type="match status" value="1"/>
</dbReference>
<evidence type="ECO:0000256" key="7">
    <source>
        <dbReference type="PROSITE-ProRule" id="PRU01091"/>
    </source>
</evidence>
<dbReference type="Pfam" id="PF00486">
    <property type="entry name" value="Trans_reg_C"/>
    <property type="match status" value="1"/>
</dbReference>
<evidence type="ECO:0000259" key="9">
    <source>
        <dbReference type="PROSITE" id="PS51755"/>
    </source>
</evidence>
<comment type="caution">
    <text evidence="10">The sequence shown here is derived from an EMBL/GenBank/DDBJ whole genome shotgun (WGS) entry which is preliminary data.</text>
</comment>
<dbReference type="InterPro" id="IPR036388">
    <property type="entry name" value="WH-like_DNA-bd_sf"/>
</dbReference>
<dbReference type="PROSITE" id="PS51755">
    <property type="entry name" value="OMPR_PHOB"/>
    <property type="match status" value="1"/>
</dbReference>
<dbReference type="GO" id="GO:0000976">
    <property type="term" value="F:transcription cis-regulatory region binding"/>
    <property type="evidence" value="ECO:0007669"/>
    <property type="project" value="TreeGrafter"/>
</dbReference>
<evidence type="ECO:0000256" key="3">
    <source>
        <dbReference type="ARBA" id="ARBA00023015"/>
    </source>
</evidence>
<dbReference type="AlphaFoldDB" id="A0A1F5SCS8"/>
<dbReference type="PROSITE" id="PS50110">
    <property type="entry name" value="RESPONSE_REGULATORY"/>
    <property type="match status" value="1"/>
</dbReference>
<dbReference type="InterPro" id="IPR011006">
    <property type="entry name" value="CheY-like_superfamily"/>
</dbReference>
<dbReference type="Proteomes" id="UP000178783">
    <property type="component" value="Unassembled WGS sequence"/>
</dbReference>
<dbReference type="EMBL" id="MFFW01000019">
    <property type="protein sequence ID" value="OGF24416.1"/>
    <property type="molecule type" value="Genomic_DNA"/>
</dbReference>
<dbReference type="GO" id="GO:0000156">
    <property type="term" value="F:phosphorelay response regulator activity"/>
    <property type="evidence" value="ECO:0007669"/>
    <property type="project" value="TreeGrafter"/>
</dbReference>
<feature type="domain" description="Response regulatory" evidence="8">
    <location>
        <begin position="2"/>
        <end position="118"/>
    </location>
</feature>
<dbReference type="PANTHER" id="PTHR48111:SF22">
    <property type="entry name" value="REGULATOR OF RPOS"/>
    <property type="match status" value="1"/>
</dbReference>
<dbReference type="FunFam" id="1.10.10.10:FF:000005">
    <property type="entry name" value="Two-component system response regulator"/>
    <property type="match status" value="1"/>
</dbReference>
<dbReference type="InterPro" id="IPR001789">
    <property type="entry name" value="Sig_transdc_resp-reg_receiver"/>
</dbReference>
<reference evidence="10 11" key="1">
    <citation type="journal article" date="2016" name="Nat. Commun.">
        <title>Thousands of microbial genomes shed light on interconnected biogeochemical processes in an aquifer system.</title>
        <authorList>
            <person name="Anantharaman K."/>
            <person name="Brown C.T."/>
            <person name="Hug L.A."/>
            <person name="Sharon I."/>
            <person name="Castelle C.J."/>
            <person name="Probst A.J."/>
            <person name="Thomas B.C."/>
            <person name="Singh A."/>
            <person name="Wilkins M.J."/>
            <person name="Karaoz U."/>
            <person name="Brodie E.L."/>
            <person name="Williams K.H."/>
            <person name="Hubbard S.S."/>
            <person name="Banfield J.F."/>
        </authorList>
    </citation>
    <scope>NUCLEOTIDE SEQUENCE [LARGE SCALE GENOMIC DNA]</scope>
</reference>
<accession>A0A1F5SCS8</accession>
<gene>
    <name evidence="10" type="ORF">A3H66_01865</name>
</gene>
<dbReference type="STRING" id="1797989.A3H66_01865"/>
<dbReference type="Pfam" id="PF00072">
    <property type="entry name" value="Response_reg"/>
    <property type="match status" value="1"/>
</dbReference>
<evidence type="ECO:0000256" key="5">
    <source>
        <dbReference type="ARBA" id="ARBA00023163"/>
    </source>
</evidence>
<keyword evidence="3" id="KW-0805">Transcription regulation</keyword>
<dbReference type="PANTHER" id="PTHR48111">
    <property type="entry name" value="REGULATOR OF RPOS"/>
    <property type="match status" value="1"/>
</dbReference>
<organism evidence="10 11">
    <name type="scientific">Candidatus Falkowbacteria bacterium RIFCSPLOWO2_02_FULL_45_21</name>
    <dbReference type="NCBI Taxonomy" id="1797989"/>
    <lineage>
        <taxon>Bacteria</taxon>
        <taxon>Candidatus Falkowiibacteriota</taxon>
    </lineage>
</organism>
<dbReference type="InterPro" id="IPR001867">
    <property type="entry name" value="OmpR/PhoB-type_DNA-bd"/>
</dbReference>
<protein>
    <submittedName>
        <fullName evidence="10">DNA-binding response regulator</fullName>
    </submittedName>
</protein>
<dbReference type="Gene3D" id="6.10.250.690">
    <property type="match status" value="1"/>
</dbReference>
<sequence length="224" mass="25515">MRILIIEDQENLAKLTKNGLEAEGFAVDYVLDGKAGQARLELLNDNYDLVLLDIMLPHKDGIQICREARAKNITTPIIILTARDSKNEIIEGLNAGADDYVVKPFSFEVLLARIRAVLRRPPAVIPAELKLANIKLNATTRKVYRDDQEIKLTLKEFNLLEYLMRHAGHVVNREQIIASLWDFAFDSFSNVVDVHINNLRKKLADQRAEILETVRGIGYRLKKQ</sequence>
<dbReference type="InterPro" id="IPR039420">
    <property type="entry name" value="WalR-like"/>
</dbReference>
<dbReference type="CDD" id="cd00383">
    <property type="entry name" value="trans_reg_C"/>
    <property type="match status" value="1"/>
</dbReference>
<evidence type="ECO:0000313" key="11">
    <source>
        <dbReference type="Proteomes" id="UP000178783"/>
    </source>
</evidence>
<dbReference type="Gene3D" id="3.40.50.2300">
    <property type="match status" value="1"/>
</dbReference>
<feature type="DNA-binding region" description="OmpR/PhoB-type" evidence="7">
    <location>
        <begin position="126"/>
        <end position="223"/>
    </location>
</feature>
<dbReference type="SMART" id="SM00448">
    <property type="entry name" value="REC"/>
    <property type="match status" value="1"/>
</dbReference>